<organism evidence="1 2">
    <name type="scientific">Agromyces neolithicus</name>
    <dbReference type="NCBI Taxonomy" id="269420"/>
    <lineage>
        <taxon>Bacteria</taxon>
        <taxon>Bacillati</taxon>
        <taxon>Actinomycetota</taxon>
        <taxon>Actinomycetes</taxon>
        <taxon>Micrococcales</taxon>
        <taxon>Microbacteriaceae</taxon>
        <taxon>Agromyces</taxon>
    </lineage>
</organism>
<gene>
    <name evidence="1" type="ORF">GCM10009749_17410</name>
</gene>
<proteinExistence type="predicted"/>
<accession>A0ABN2M4K1</accession>
<evidence type="ECO:0008006" key="3">
    <source>
        <dbReference type="Google" id="ProtNLM"/>
    </source>
</evidence>
<dbReference type="EMBL" id="BAAANJ010000005">
    <property type="protein sequence ID" value="GAA1809437.1"/>
    <property type="molecule type" value="Genomic_DNA"/>
</dbReference>
<protein>
    <recommendedName>
        <fullName evidence="3">TetR/AcrR family transcriptional regulator</fullName>
    </recommendedName>
</protein>
<keyword evidence="2" id="KW-1185">Reference proteome</keyword>
<name>A0ABN2M4K1_9MICO</name>
<comment type="caution">
    <text evidence="1">The sequence shown here is derived from an EMBL/GenBank/DDBJ whole genome shotgun (WGS) entry which is preliminary data.</text>
</comment>
<evidence type="ECO:0000313" key="2">
    <source>
        <dbReference type="Proteomes" id="UP001500002"/>
    </source>
</evidence>
<sequence>MRRVSEAADETHNALADVRIRDVLVEVNDGESASTGRPMTTGAFYQIWSDQAEFQRELLAHVMERIATPGSAEIEALAFQLVSDGAPADEILRRISDLDFRLSRETSEMFLALGLGALAPAQMVKDAQREANRRYVASLSELLHNVLRYAGRRLREGRTVEDLIWATEALEVGYLLRSRTDPEVPERTDLRAWSSRATAYVGIVHAFTEEIPDRVRR</sequence>
<dbReference type="Proteomes" id="UP001500002">
    <property type="component" value="Unassembled WGS sequence"/>
</dbReference>
<reference evidence="1 2" key="1">
    <citation type="journal article" date="2019" name="Int. J. Syst. Evol. Microbiol.">
        <title>The Global Catalogue of Microorganisms (GCM) 10K type strain sequencing project: providing services to taxonomists for standard genome sequencing and annotation.</title>
        <authorList>
            <consortium name="The Broad Institute Genomics Platform"/>
            <consortium name="The Broad Institute Genome Sequencing Center for Infectious Disease"/>
            <person name="Wu L."/>
            <person name="Ma J."/>
        </authorList>
    </citation>
    <scope>NUCLEOTIDE SEQUENCE [LARGE SCALE GENOMIC DNA]</scope>
    <source>
        <strain evidence="1 2">JCM 14322</strain>
    </source>
</reference>
<evidence type="ECO:0000313" key="1">
    <source>
        <dbReference type="EMBL" id="GAA1809437.1"/>
    </source>
</evidence>